<sequence>MEKRMNDTIELRINQQDQKIYLAGYLAINEFSEILMDKDGRRFREKINSGCFSRKLESMGEKFPLLLVNHNYENQIPVESFEYEECGNRLRILYTLPLIEEVMDKLKDLNEAKLSFGFTVLKEIKFPKKKDVDGIDYERIVTDFDTLREISILRNKIPAYSQTKAFTGDEETVKKAVAKAEISEKRKELCKLYQVEVDRYKEFINRKRRNELFGFGANVKISMN</sequence>
<feature type="domain" description="Prohead serine protease" evidence="4">
    <location>
        <begin position="9"/>
        <end position="166"/>
    </location>
</feature>
<keyword evidence="2" id="KW-0645">Protease</keyword>
<gene>
    <name evidence="5" type="ORF">GNF83_09035</name>
</gene>
<name>A0AAW9KFB8_CLOPF</name>
<proteinExistence type="predicted"/>
<keyword evidence="1" id="KW-1188">Viral release from host cell</keyword>
<evidence type="ECO:0000256" key="3">
    <source>
        <dbReference type="ARBA" id="ARBA00022801"/>
    </source>
</evidence>
<evidence type="ECO:0000256" key="1">
    <source>
        <dbReference type="ARBA" id="ARBA00022612"/>
    </source>
</evidence>
<accession>A0AAW9KFB8</accession>
<evidence type="ECO:0000259" key="4">
    <source>
        <dbReference type="Pfam" id="PF04586"/>
    </source>
</evidence>
<dbReference type="GO" id="GO:0008233">
    <property type="term" value="F:peptidase activity"/>
    <property type="evidence" value="ECO:0007669"/>
    <property type="project" value="UniProtKB-KW"/>
</dbReference>
<dbReference type="EMBL" id="WNUR01000018">
    <property type="protein sequence ID" value="MDZ7541399.1"/>
    <property type="molecule type" value="Genomic_DNA"/>
</dbReference>
<dbReference type="RefSeq" id="WP_289129483.1">
    <property type="nucleotide sequence ID" value="NZ_WNUN01000012.1"/>
</dbReference>
<keyword evidence="3" id="KW-0378">Hydrolase</keyword>
<protein>
    <recommendedName>
        <fullName evidence="4">Prohead serine protease domain-containing protein</fullName>
    </recommendedName>
</protein>
<reference evidence="5" key="1">
    <citation type="submission" date="2019-11" db="EMBL/GenBank/DDBJ databases">
        <title>Characterization of Clostridium perfringens isolates from swine manure treated agricultural soils.</title>
        <authorList>
            <person name="Wushke S.T."/>
        </authorList>
    </citation>
    <scope>NUCLEOTIDE SEQUENCE</scope>
    <source>
        <strain evidence="5">X62</strain>
    </source>
</reference>
<dbReference type="GO" id="GO:0006508">
    <property type="term" value="P:proteolysis"/>
    <property type="evidence" value="ECO:0007669"/>
    <property type="project" value="UniProtKB-KW"/>
</dbReference>
<dbReference type="AlphaFoldDB" id="A0AAW9KFB8"/>
<dbReference type="Pfam" id="PF04586">
    <property type="entry name" value="Peptidase_S78"/>
    <property type="match status" value="1"/>
</dbReference>
<comment type="caution">
    <text evidence="5">The sequence shown here is derived from an EMBL/GenBank/DDBJ whole genome shotgun (WGS) entry which is preliminary data.</text>
</comment>
<dbReference type="InterPro" id="IPR054613">
    <property type="entry name" value="Peptidase_S78_dom"/>
</dbReference>
<evidence type="ECO:0000256" key="2">
    <source>
        <dbReference type="ARBA" id="ARBA00022670"/>
    </source>
</evidence>
<evidence type="ECO:0000313" key="6">
    <source>
        <dbReference type="Proteomes" id="UP001288944"/>
    </source>
</evidence>
<evidence type="ECO:0000313" key="5">
    <source>
        <dbReference type="EMBL" id="MDZ7541399.1"/>
    </source>
</evidence>
<dbReference type="Proteomes" id="UP001288944">
    <property type="component" value="Unassembled WGS sequence"/>
</dbReference>
<organism evidence="5 6">
    <name type="scientific">Clostridium perfringens</name>
    <dbReference type="NCBI Taxonomy" id="1502"/>
    <lineage>
        <taxon>Bacteria</taxon>
        <taxon>Bacillati</taxon>
        <taxon>Bacillota</taxon>
        <taxon>Clostridia</taxon>
        <taxon>Eubacteriales</taxon>
        <taxon>Clostridiaceae</taxon>
        <taxon>Clostridium</taxon>
    </lineage>
</organism>